<name>A0A1M5IAG4_9BACT</name>
<sequence length="117" mass="13608">MQEQTLSKKQQDLDRLQSIITQGCDEHHPDAKLLADLSCLYPWYALKYFAETYDSHSGDVLSYHIRCRQAANVILVGASSNLKKILAFPPRNKAEEEKRDRVLHWLEPILEEQAKWN</sequence>
<proteinExistence type="predicted"/>
<evidence type="ECO:0000313" key="1">
    <source>
        <dbReference type="EMBL" id="SHG25364.1"/>
    </source>
</evidence>
<protein>
    <submittedName>
        <fullName evidence="1">Uncharacterized protein</fullName>
    </submittedName>
</protein>
<accession>A0A1M5IAG4</accession>
<keyword evidence="2" id="KW-1185">Reference proteome</keyword>
<evidence type="ECO:0000313" key="2">
    <source>
        <dbReference type="Proteomes" id="UP000184368"/>
    </source>
</evidence>
<dbReference type="STRING" id="1302690.BUE76_01830"/>
<organism evidence="1 2">
    <name type="scientific">Cnuella takakiae</name>
    <dbReference type="NCBI Taxonomy" id="1302690"/>
    <lineage>
        <taxon>Bacteria</taxon>
        <taxon>Pseudomonadati</taxon>
        <taxon>Bacteroidota</taxon>
        <taxon>Chitinophagia</taxon>
        <taxon>Chitinophagales</taxon>
        <taxon>Chitinophagaceae</taxon>
        <taxon>Cnuella</taxon>
    </lineage>
</organism>
<reference evidence="1 2" key="1">
    <citation type="submission" date="2016-11" db="EMBL/GenBank/DDBJ databases">
        <authorList>
            <person name="Jaros S."/>
            <person name="Januszkiewicz K."/>
            <person name="Wedrychowicz H."/>
        </authorList>
    </citation>
    <scope>NUCLEOTIDE SEQUENCE [LARGE SCALE GENOMIC DNA]</scope>
    <source>
        <strain evidence="1 2">DSM 26897</strain>
    </source>
</reference>
<dbReference type="RefSeq" id="WP_073047922.1">
    <property type="nucleotide sequence ID" value="NZ_FQUO01000023.1"/>
</dbReference>
<gene>
    <name evidence="1" type="ORF">SAMN05444008_1234</name>
</gene>
<dbReference type="EMBL" id="FQUO01000023">
    <property type="protein sequence ID" value="SHG25364.1"/>
    <property type="molecule type" value="Genomic_DNA"/>
</dbReference>
<dbReference type="Proteomes" id="UP000184368">
    <property type="component" value="Unassembled WGS sequence"/>
</dbReference>
<dbReference type="AlphaFoldDB" id="A0A1M5IAG4"/>